<keyword evidence="9" id="KW-1185">Reference proteome</keyword>
<name>A0AAE1ITQ3_9FABA</name>
<evidence type="ECO:0000256" key="6">
    <source>
        <dbReference type="RuleBase" id="RU000304"/>
    </source>
</evidence>
<proteinExistence type="inferred from homology"/>
<dbReference type="Gene3D" id="1.10.510.10">
    <property type="entry name" value="Transferase(Phosphotransferase) domain 1"/>
    <property type="match status" value="1"/>
</dbReference>
<dbReference type="Proteomes" id="UP001293593">
    <property type="component" value="Unassembled WGS sequence"/>
</dbReference>
<comment type="caution">
    <text evidence="8">The sequence shown here is derived from an EMBL/GenBank/DDBJ whole genome shotgun (WGS) entry which is preliminary data.</text>
</comment>
<dbReference type="EMBL" id="JAWXYG010000012">
    <property type="protein sequence ID" value="KAK4256561.1"/>
    <property type="molecule type" value="Genomic_DNA"/>
</dbReference>
<dbReference type="InterPro" id="IPR017441">
    <property type="entry name" value="Protein_kinase_ATP_BS"/>
</dbReference>
<organism evidence="8 9">
    <name type="scientific">Acacia crassicarpa</name>
    <name type="common">northern wattle</name>
    <dbReference type="NCBI Taxonomy" id="499986"/>
    <lineage>
        <taxon>Eukaryota</taxon>
        <taxon>Viridiplantae</taxon>
        <taxon>Streptophyta</taxon>
        <taxon>Embryophyta</taxon>
        <taxon>Tracheophyta</taxon>
        <taxon>Spermatophyta</taxon>
        <taxon>Magnoliopsida</taxon>
        <taxon>eudicotyledons</taxon>
        <taxon>Gunneridae</taxon>
        <taxon>Pentapetalae</taxon>
        <taxon>rosids</taxon>
        <taxon>fabids</taxon>
        <taxon>Fabales</taxon>
        <taxon>Fabaceae</taxon>
        <taxon>Caesalpinioideae</taxon>
        <taxon>mimosoid clade</taxon>
        <taxon>Acacieae</taxon>
        <taxon>Acacia</taxon>
    </lineage>
</organism>
<dbReference type="PROSITE" id="PS00107">
    <property type="entry name" value="PROTEIN_KINASE_ATP"/>
    <property type="match status" value="1"/>
</dbReference>
<dbReference type="PANTHER" id="PTHR46008:SF2">
    <property type="entry name" value="LEAF RUST 10 DISEASE-RESISTANCE LOCUS RECEPTOR-LIKE PROTEIN KINASE-LIKE 1.4"/>
    <property type="match status" value="1"/>
</dbReference>
<feature type="domain" description="Protein kinase" evidence="7">
    <location>
        <begin position="89"/>
        <end position="375"/>
    </location>
</feature>
<comment type="similarity">
    <text evidence="6">Belongs to the protein kinase superfamily.</text>
</comment>
<keyword evidence="1" id="KW-0808">Transferase</keyword>
<reference evidence="8" key="1">
    <citation type="submission" date="2023-10" db="EMBL/GenBank/DDBJ databases">
        <title>Chromosome-level genome of the transformable northern wattle, Acacia crassicarpa.</title>
        <authorList>
            <person name="Massaro I."/>
            <person name="Sinha N.R."/>
            <person name="Poethig S."/>
            <person name="Leichty A.R."/>
        </authorList>
    </citation>
    <scope>NUCLEOTIDE SEQUENCE</scope>
    <source>
        <strain evidence="8">Acra3RX</strain>
        <tissue evidence="8">Leaf</tissue>
    </source>
</reference>
<feature type="binding site" evidence="5">
    <location>
        <position position="117"/>
    </location>
    <ligand>
        <name>ATP</name>
        <dbReference type="ChEBI" id="CHEBI:30616"/>
    </ligand>
</feature>
<keyword evidence="2 5" id="KW-0547">Nucleotide-binding</keyword>
<accession>A0AAE1ITQ3</accession>
<dbReference type="GO" id="GO:0004674">
    <property type="term" value="F:protein serine/threonine kinase activity"/>
    <property type="evidence" value="ECO:0007669"/>
    <property type="project" value="UniProtKB-KW"/>
</dbReference>
<evidence type="ECO:0000256" key="1">
    <source>
        <dbReference type="ARBA" id="ARBA00022679"/>
    </source>
</evidence>
<dbReference type="PROSITE" id="PS50011">
    <property type="entry name" value="PROTEIN_KINASE_DOM"/>
    <property type="match status" value="1"/>
</dbReference>
<keyword evidence="6" id="KW-0723">Serine/threonine-protein kinase</keyword>
<sequence>MPIFSFISQCFVPSGSENDASTPKNWEVKCNQIVSVNVEATSSRCSPVQSVPVVSGAPISHVRSEVMSSHDNRIKIFKYSELKIATDNFDSERELGRGKHGTVYLGILKDGHSVAIKQLHEDKLKALRLHDEKLHSEKVEKFMSEVSLLTSVRHENLVRLYGCISSQSGELLLVQEFMPKGDLTKCLLDSLRQPGSLPWHTRLNIAIQTASALAYLHSLNIIHRDVKTSNILLDHCFNAKVADYGLSHVFPLGFVTHITTDPEGTPGYIDPEYYERCHLSDKSDVYSYGVVLIELISSLPAFGEDDDHPRLSDYAVSKIRGRQLGSLVDPALGFELDDWITRTISAMAELACSCLQRHRDRRPSMAEVLDRLKSIKSSRTGSSLSWSPNSL</sequence>
<keyword evidence="4 5" id="KW-0067">ATP-binding</keyword>
<dbReference type="SUPFAM" id="SSF56112">
    <property type="entry name" value="Protein kinase-like (PK-like)"/>
    <property type="match status" value="1"/>
</dbReference>
<dbReference type="PANTHER" id="PTHR46008">
    <property type="entry name" value="LEAF RUST 10 DISEASE-RESISTANCE LOCUS RECEPTOR-LIKE PROTEIN KINASE-LIKE 1.4"/>
    <property type="match status" value="1"/>
</dbReference>
<dbReference type="InterPro" id="IPR008271">
    <property type="entry name" value="Ser/Thr_kinase_AS"/>
</dbReference>
<dbReference type="SMART" id="SM00220">
    <property type="entry name" value="S_TKc"/>
    <property type="match status" value="1"/>
</dbReference>
<dbReference type="PROSITE" id="PS00108">
    <property type="entry name" value="PROTEIN_KINASE_ST"/>
    <property type="match status" value="1"/>
</dbReference>
<keyword evidence="3" id="KW-0418">Kinase</keyword>
<evidence type="ECO:0000313" key="9">
    <source>
        <dbReference type="Proteomes" id="UP001293593"/>
    </source>
</evidence>
<dbReference type="AlphaFoldDB" id="A0AAE1ITQ3"/>
<dbReference type="GO" id="GO:0005524">
    <property type="term" value="F:ATP binding"/>
    <property type="evidence" value="ECO:0007669"/>
    <property type="project" value="UniProtKB-UniRule"/>
</dbReference>
<evidence type="ECO:0000256" key="4">
    <source>
        <dbReference type="ARBA" id="ARBA00022840"/>
    </source>
</evidence>
<evidence type="ECO:0000256" key="3">
    <source>
        <dbReference type="ARBA" id="ARBA00022777"/>
    </source>
</evidence>
<dbReference type="Gene3D" id="3.30.200.20">
    <property type="entry name" value="Phosphorylase Kinase, domain 1"/>
    <property type="match status" value="1"/>
</dbReference>
<dbReference type="InterPro" id="IPR011009">
    <property type="entry name" value="Kinase-like_dom_sf"/>
</dbReference>
<dbReference type="Pfam" id="PF00069">
    <property type="entry name" value="Pkinase"/>
    <property type="match status" value="1"/>
</dbReference>
<evidence type="ECO:0000256" key="5">
    <source>
        <dbReference type="PROSITE-ProRule" id="PRU10141"/>
    </source>
</evidence>
<protein>
    <recommendedName>
        <fullName evidence="7">Protein kinase domain-containing protein</fullName>
    </recommendedName>
</protein>
<evidence type="ECO:0000256" key="2">
    <source>
        <dbReference type="ARBA" id="ARBA00022741"/>
    </source>
</evidence>
<evidence type="ECO:0000259" key="7">
    <source>
        <dbReference type="PROSITE" id="PS50011"/>
    </source>
</evidence>
<evidence type="ECO:0000313" key="8">
    <source>
        <dbReference type="EMBL" id="KAK4256561.1"/>
    </source>
</evidence>
<dbReference type="PIRSF" id="PIRSF000654">
    <property type="entry name" value="Integrin-linked_kinase"/>
    <property type="match status" value="1"/>
</dbReference>
<dbReference type="InterPro" id="IPR000719">
    <property type="entry name" value="Prot_kinase_dom"/>
</dbReference>
<gene>
    <name evidence="8" type="ORF">QN277_006268</name>
</gene>